<comment type="caution">
    <text evidence="5">The sequence shown here is derived from an EMBL/GenBank/DDBJ whole genome shotgun (WGS) entry which is preliminary data.</text>
</comment>
<keyword evidence="3" id="KW-0460">Magnesium</keyword>
<dbReference type="InterPro" id="IPR036849">
    <property type="entry name" value="Enolase-like_C_sf"/>
</dbReference>
<dbReference type="Proteomes" id="UP001497472">
    <property type="component" value="Unassembled WGS sequence"/>
</dbReference>
<dbReference type="SUPFAM" id="SSF51604">
    <property type="entry name" value="Enolase C-terminal domain-like"/>
    <property type="match status" value="2"/>
</dbReference>
<sequence>MPFPNKTGLKITHLDVKDVRFPTSLGGHGSDALHTDPNYSCAYVTTVTENGKRGFGLTFTCGRGTEIVVLAIRALKRFIIGKNASDIFADFSGFWRTITNDSQMRWIGPEKGVAHLAAAAILNSLWDLWARIENKPVWKLLELVSTIDFRYITDVITKDEAICMLKAKRAGKEERVQFLEENGYPAYTTQVGWMGYSDATVEELCRKYLDLGFTHFKVKVGRSVEDDVRRAGAVRKCIGEDKVLMVDANQAWDVEEAIDWMRQLAHLKPLWIEEPTSPDDVLGHAKIAEALKPYGIGVATGEMCANRVMFKQFLQSGGMQFCQIDSARIGGINEILSVYLMAEKLKEDNLTLKGTGSPSADITMRLNPVAVSKSSKVCPHAGGVGLCEMVQHLQFWDYASLSGTMEGRLVEYVDQQHEHFYDPCVVVNARYMAPKLPGYSTEFLPETLEKFTYPNGSEWKKMIKEGVFPAPDEAELVN</sequence>
<keyword evidence="6" id="KW-1185">Reference proteome</keyword>
<dbReference type="InterPro" id="IPR018110">
    <property type="entry name" value="Mandel_Rmase/mucon_lact_enz_CS"/>
</dbReference>
<dbReference type="InterPro" id="IPR029017">
    <property type="entry name" value="Enolase-like_N"/>
</dbReference>
<evidence type="ECO:0000256" key="2">
    <source>
        <dbReference type="ARBA" id="ARBA00022723"/>
    </source>
</evidence>
<comment type="cofactor">
    <cofactor evidence="1">
        <name>Mg(2+)</name>
        <dbReference type="ChEBI" id="CHEBI:18420"/>
    </cofactor>
</comment>
<dbReference type="InterPro" id="IPR013341">
    <property type="entry name" value="Mandelate_racemase_N_dom"/>
</dbReference>
<dbReference type="InterPro" id="IPR046945">
    <property type="entry name" value="RHMD-like"/>
</dbReference>
<proteinExistence type="predicted"/>
<evidence type="ECO:0000259" key="4">
    <source>
        <dbReference type="SMART" id="SM00922"/>
    </source>
</evidence>
<dbReference type="InterPro" id="IPR013342">
    <property type="entry name" value="Mandelate_racemase_C"/>
</dbReference>
<dbReference type="GO" id="GO:0009063">
    <property type="term" value="P:amino acid catabolic process"/>
    <property type="evidence" value="ECO:0007669"/>
    <property type="project" value="InterPro"/>
</dbReference>
<evidence type="ECO:0000313" key="5">
    <source>
        <dbReference type="EMBL" id="CAK1540166.1"/>
    </source>
</evidence>
<dbReference type="GO" id="GO:0016052">
    <property type="term" value="P:carbohydrate catabolic process"/>
    <property type="evidence" value="ECO:0007669"/>
    <property type="project" value="TreeGrafter"/>
</dbReference>
<dbReference type="PROSITE" id="PS00909">
    <property type="entry name" value="MR_MLE_2"/>
    <property type="match status" value="1"/>
</dbReference>
<evidence type="ECO:0000313" key="6">
    <source>
        <dbReference type="Proteomes" id="UP001497472"/>
    </source>
</evidence>
<reference evidence="5 6" key="1">
    <citation type="submission" date="2023-11" db="EMBL/GenBank/DDBJ databases">
        <authorList>
            <person name="Okamura Y."/>
        </authorList>
    </citation>
    <scope>NUCLEOTIDE SEQUENCE [LARGE SCALE GENOMIC DNA]</scope>
</reference>
<feature type="domain" description="Mandelate racemase/muconate lactonizing enzyme C-terminal" evidence="4">
    <location>
        <begin position="198"/>
        <end position="294"/>
    </location>
</feature>
<evidence type="ECO:0000256" key="3">
    <source>
        <dbReference type="ARBA" id="ARBA00022842"/>
    </source>
</evidence>
<dbReference type="SMART" id="SM00922">
    <property type="entry name" value="MR_MLE"/>
    <property type="match status" value="1"/>
</dbReference>
<dbReference type="PANTHER" id="PTHR13794">
    <property type="entry name" value="ENOLASE SUPERFAMILY, MANDELATE RACEMASE"/>
    <property type="match status" value="1"/>
</dbReference>
<organism evidence="5 6">
    <name type="scientific">Leptosia nina</name>
    <dbReference type="NCBI Taxonomy" id="320188"/>
    <lineage>
        <taxon>Eukaryota</taxon>
        <taxon>Metazoa</taxon>
        <taxon>Ecdysozoa</taxon>
        <taxon>Arthropoda</taxon>
        <taxon>Hexapoda</taxon>
        <taxon>Insecta</taxon>
        <taxon>Pterygota</taxon>
        <taxon>Neoptera</taxon>
        <taxon>Endopterygota</taxon>
        <taxon>Lepidoptera</taxon>
        <taxon>Glossata</taxon>
        <taxon>Ditrysia</taxon>
        <taxon>Papilionoidea</taxon>
        <taxon>Pieridae</taxon>
        <taxon>Pierinae</taxon>
        <taxon>Leptosia</taxon>
    </lineage>
</organism>
<dbReference type="AlphaFoldDB" id="A0AAV1ISI9"/>
<accession>A0AAV1ISI9</accession>
<protein>
    <recommendedName>
        <fullName evidence="4">Mandelate racemase/muconate lactonizing enzyme C-terminal domain-containing protein</fullName>
    </recommendedName>
</protein>
<name>A0AAV1ISI9_9NEOP</name>
<dbReference type="Pfam" id="PF13378">
    <property type="entry name" value="MR_MLE_C"/>
    <property type="match status" value="1"/>
</dbReference>
<dbReference type="SFLD" id="SFLDS00001">
    <property type="entry name" value="Enolase"/>
    <property type="match status" value="1"/>
</dbReference>
<dbReference type="GO" id="GO:0000287">
    <property type="term" value="F:magnesium ion binding"/>
    <property type="evidence" value="ECO:0007669"/>
    <property type="project" value="TreeGrafter"/>
</dbReference>
<dbReference type="Gene3D" id="3.30.390.10">
    <property type="entry name" value="Enolase-like, N-terminal domain"/>
    <property type="match status" value="1"/>
</dbReference>
<gene>
    <name evidence="5" type="ORF">LNINA_LOCUS239</name>
</gene>
<dbReference type="GO" id="GO:0016836">
    <property type="term" value="F:hydro-lyase activity"/>
    <property type="evidence" value="ECO:0007669"/>
    <property type="project" value="TreeGrafter"/>
</dbReference>
<dbReference type="EMBL" id="CAVLEF010000001">
    <property type="protein sequence ID" value="CAK1540166.1"/>
    <property type="molecule type" value="Genomic_DNA"/>
</dbReference>
<dbReference type="PANTHER" id="PTHR13794:SF58">
    <property type="entry name" value="MITOCHONDRIAL ENOLASE SUPERFAMILY MEMBER 1"/>
    <property type="match status" value="1"/>
</dbReference>
<dbReference type="Pfam" id="PF02746">
    <property type="entry name" value="MR_MLE_N"/>
    <property type="match status" value="1"/>
</dbReference>
<dbReference type="Gene3D" id="3.20.20.120">
    <property type="entry name" value="Enolase-like C-terminal domain"/>
    <property type="match status" value="1"/>
</dbReference>
<keyword evidence="2" id="KW-0479">Metal-binding</keyword>
<dbReference type="SUPFAM" id="SSF54826">
    <property type="entry name" value="Enolase N-terminal domain-like"/>
    <property type="match status" value="1"/>
</dbReference>
<dbReference type="InterPro" id="IPR029065">
    <property type="entry name" value="Enolase_C-like"/>
</dbReference>
<evidence type="ECO:0000256" key="1">
    <source>
        <dbReference type="ARBA" id="ARBA00001946"/>
    </source>
</evidence>